<evidence type="ECO:0000313" key="3">
    <source>
        <dbReference type="EMBL" id="KAJ1351622.1"/>
    </source>
</evidence>
<organism evidence="3 4">
    <name type="scientific">Parelaphostrongylus tenuis</name>
    <name type="common">Meningeal worm</name>
    <dbReference type="NCBI Taxonomy" id="148309"/>
    <lineage>
        <taxon>Eukaryota</taxon>
        <taxon>Metazoa</taxon>
        <taxon>Ecdysozoa</taxon>
        <taxon>Nematoda</taxon>
        <taxon>Chromadorea</taxon>
        <taxon>Rhabditida</taxon>
        <taxon>Rhabditina</taxon>
        <taxon>Rhabditomorpha</taxon>
        <taxon>Strongyloidea</taxon>
        <taxon>Metastrongylidae</taxon>
        <taxon>Parelaphostrongylus</taxon>
    </lineage>
</organism>
<gene>
    <name evidence="3" type="primary">SMGL-2_3</name>
    <name evidence="3" type="ORF">KIN20_007710</name>
</gene>
<accession>A0AAD5MMP9</accession>
<feature type="region of interest" description="Disordered" evidence="1">
    <location>
        <begin position="380"/>
        <end position="411"/>
    </location>
</feature>
<evidence type="ECO:0000313" key="4">
    <source>
        <dbReference type="Proteomes" id="UP001196413"/>
    </source>
</evidence>
<name>A0AAD5MMP9_PARTN</name>
<reference evidence="3" key="1">
    <citation type="submission" date="2021-06" db="EMBL/GenBank/DDBJ databases">
        <title>Parelaphostrongylus tenuis whole genome reference sequence.</title>
        <authorList>
            <person name="Garwood T.J."/>
            <person name="Larsen P.A."/>
            <person name="Fountain-Jones N.M."/>
            <person name="Garbe J.R."/>
            <person name="Macchietto M.G."/>
            <person name="Kania S.A."/>
            <person name="Gerhold R.W."/>
            <person name="Richards J.E."/>
            <person name="Wolf T.M."/>
        </authorList>
    </citation>
    <scope>NUCLEOTIDE SEQUENCE</scope>
    <source>
        <strain evidence="3">MNPRO001-30</strain>
        <tissue evidence="3">Meninges</tissue>
    </source>
</reference>
<protein>
    <submittedName>
        <fullName evidence="3">Pfam:DUF1605</fullName>
    </submittedName>
</protein>
<sequence>MGDPFTLIEIFREWVLQKSYTGRGRRWAVENGIDEHRIYEISKLRSQYRKILEDAELVDRSDELDQIDSRQRRIDHGDRKKLFDIKRDARNLEKSRKLLRADKHFDSFLDDTEEDFEKERNPLKADVKTVEFFLNYKQRDVDTIRSTHNLSRKEAEVIRVIIAAGLYPQYAILDPANKYQHGQELFVHTRMKPFSLIHPNSSIAQYHAEVLDPRADSDGRSVHHQIPFYGLSLETTKPYICNVMPIPAPALLLFAKKVICDDWKLILVDEFVEYTFSSTTQCEHILKIVVEIRKELSKGLQKKLRGDEYHEGELVALINQFTFLLSEGSVEISTKRIVHPPRTLEDVGFFTPQGDMELDREDEELRETSLQEHCIDSDEEVTTVKSETPIRKADESRQVKEEVPEHKQRTTSYYELLKKRLEKSENVSEDCQPDFKKLRSE</sequence>
<evidence type="ECO:0000259" key="2">
    <source>
        <dbReference type="Pfam" id="PF07717"/>
    </source>
</evidence>
<evidence type="ECO:0000256" key="1">
    <source>
        <dbReference type="SAM" id="MobiDB-lite"/>
    </source>
</evidence>
<dbReference type="EMBL" id="JAHQIW010001158">
    <property type="protein sequence ID" value="KAJ1351622.1"/>
    <property type="molecule type" value="Genomic_DNA"/>
</dbReference>
<feature type="domain" description="DEAD-box helicase OB fold" evidence="2">
    <location>
        <begin position="158"/>
        <end position="257"/>
    </location>
</feature>
<dbReference type="Pfam" id="PF07717">
    <property type="entry name" value="OB_NTP_bind"/>
    <property type="match status" value="1"/>
</dbReference>
<keyword evidence="4" id="KW-1185">Reference proteome</keyword>
<comment type="caution">
    <text evidence="3">The sequence shown here is derived from an EMBL/GenBank/DDBJ whole genome shotgun (WGS) entry which is preliminary data.</text>
</comment>
<dbReference type="Proteomes" id="UP001196413">
    <property type="component" value="Unassembled WGS sequence"/>
</dbReference>
<dbReference type="InterPro" id="IPR011709">
    <property type="entry name" value="DEAD-box_helicase_OB_fold"/>
</dbReference>
<dbReference type="AlphaFoldDB" id="A0AAD5MMP9"/>
<feature type="compositionally biased region" description="Basic and acidic residues" evidence="1">
    <location>
        <begin position="388"/>
        <end position="408"/>
    </location>
</feature>
<proteinExistence type="predicted"/>
<feature type="region of interest" description="Disordered" evidence="1">
    <location>
        <begin position="422"/>
        <end position="441"/>
    </location>
</feature>